<evidence type="ECO:0000313" key="2">
    <source>
        <dbReference type="Proteomes" id="UP000231912"/>
    </source>
</evidence>
<name>A0A2M9ZDQ8_9LEPT</name>
<proteinExistence type="predicted"/>
<dbReference type="RefSeq" id="WP_100757205.1">
    <property type="nucleotide sequence ID" value="NZ_NPDT01000001.1"/>
</dbReference>
<gene>
    <name evidence="1" type="ORF">CH371_00180</name>
</gene>
<sequence length="364" mass="40274">MKHFWKAAKFALFCQLPNPPQVQETEIRIPARDSEIPAILYTPNGASSGTILAVNGLAYLGNRDPRFAAVCKAASAVGFTVISPLLKEVTEFKIRHETIGRIKEMIRSVSSNRKYCPEGKLAYLAPSFSGSMGLVAASDPEIGKRISSILTIGAYCDVETTLDYVMTSEEGDEYGRIILLYNFIKLYLKEENSELEDALRACVLDGSFSRETLELPKVLERIQPKNRELFERLREDKPFRTEVWKQIVQNAGKESSFLTQLQVKDKLSLLSAPVSIVHGIGDNVVPSQEAVAMRDGLPKKSSKLVLTPLISHGDVGISIAQVPAIVDLINGFAFFFKHADKNRNSGLAKEEYGEEEGSKVLHPT</sequence>
<keyword evidence="1" id="KW-0378">Hydrolase</keyword>
<dbReference type="InterPro" id="IPR029058">
    <property type="entry name" value="AB_hydrolase_fold"/>
</dbReference>
<dbReference type="AlphaFoldDB" id="A0A2M9ZDQ8"/>
<reference evidence="1 2" key="1">
    <citation type="submission" date="2017-07" db="EMBL/GenBank/DDBJ databases">
        <title>Leptospira spp. isolated from tropical soils.</title>
        <authorList>
            <person name="Thibeaux R."/>
            <person name="Iraola G."/>
            <person name="Ferres I."/>
            <person name="Bierque E."/>
            <person name="Girault D."/>
            <person name="Soupe-Gilbert M.-E."/>
            <person name="Picardeau M."/>
            <person name="Goarant C."/>
        </authorList>
    </citation>
    <scope>NUCLEOTIDE SEQUENCE [LARGE SCALE GENOMIC DNA]</scope>
    <source>
        <strain evidence="1 2">FH2-C-A2</strain>
    </source>
</reference>
<dbReference type="Proteomes" id="UP000231912">
    <property type="component" value="Unassembled WGS sequence"/>
</dbReference>
<dbReference type="EMBL" id="NPDT01000001">
    <property type="protein sequence ID" value="PJZ66571.1"/>
    <property type="molecule type" value="Genomic_DNA"/>
</dbReference>
<organism evidence="1 2">
    <name type="scientific">Leptospira wolffii</name>
    <dbReference type="NCBI Taxonomy" id="409998"/>
    <lineage>
        <taxon>Bacteria</taxon>
        <taxon>Pseudomonadati</taxon>
        <taxon>Spirochaetota</taxon>
        <taxon>Spirochaetia</taxon>
        <taxon>Leptospirales</taxon>
        <taxon>Leptospiraceae</taxon>
        <taxon>Leptospira</taxon>
    </lineage>
</organism>
<protein>
    <submittedName>
        <fullName evidence="1">Alpha/beta hydrolase</fullName>
    </submittedName>
</protein>
<evidence type="ECO:0000313" key="1">
    <source>
        <dbReference type="EMBL" id="PJZ66571.1"/>
    </source>
</evidence>
<accession>A0A2M9ZDQ8</accession>
<comment type="caution">
    <text evidence="1">The sequence shown here is derived from an EMBL/GenBank/DDBJ whole genome shotgun (WGS) entry which is preliminary data.</text>
</comment>
<dbReference type="GO" id="GO:0016787">
    <property type="term" value="F:hydrolase activity"/>
    <property type="evidence" value="ECO:0007669"/>
    <property type="project" value="UniProtKB-KW"/>
</dbReference>
<dbReference type="SUPFAM" id="SSF53474">
    <property type="entry name" value="alpha/beta-Hydrolases"/>
    <property type="match status" value="1"/>
</dbReference>
<dbReference type="Gene3D" id="3.40.50.1820">
    <property type="entry name" value="alpha/beta hydrolase"/>
    <property type="match status" value="1"/>
</dbReference>